<keyword evidence="3" id="KW-0238">DNA-binding</keyword>
<evidence type="ECO:0000256" key="2">
    <source>
        <dbReference type="ARBA" id="ARBA00023015"/>
    </source>
</evidence>
<dbReference type="PROSITE" id="PS50931">
    <property type="entry name" value="HTH_LYSR"/>
    <property type="match status" value="1"/>
</dbReference>
<dbReference type="PANTHER" id="PTHR30419">
    <property type="entry name" value="HTH-TYPE TRANSCRIPTIONAL REGULATOR YBHD"/>
    <property type="match status" value="1"/>
</dbReference>
<reference evidence="6 7" key="1">
    <citation type="submission" date="2024-03" db="EMBL/GenBank/DDBJ databases">
        <title>Human intestinal bacterial collection.</title>
        <authorList>
            <person name="Pauvert C."/>
            <person name="Hitch T.C.A."/>
            <person name="Clavel T."/>
        </authorList>
    </citation>
    <scope>NUCLEOTIDE SEQUENCE [LARGE SCALE GENOMIC DNA]</scope>
    <source>
        <strain evidence="6 7">CLA-SR-H021</strain>
    </source>
</reference>
<dbReference type="PANTHER" id="PTHR30419:SF8">
    <property type="entry name" value="NITROGEN ASSIMILATION TRANSCRIPTIONAL ACTIVATOR-RELATED"/>
    <property type="match status" value="1"/>
</dbReference>
<sequence length="301" mass="33968">MELRTLSYFLAVAREGSILGAANTLHLTQPNLSRQMKELELEVGKQLFIRSNRNITLTEDGILLRKRADEILTLVKKTESELAKREEAVSGEVYIGSGEFDSFHYFSTAARHLTEKHPDICFHIYSGNSMEILERLEAGLLDFGLLIEPVDVNQYDFLYQPAAESCGVIMRKEDPLAQKDAICPEDLRGLPLIMPRQFMEYGFLTRWIGEMPEKLNIIATTDLPYNATIMVADGMGYSICIDFDLFTGTSDSKLCFRPFKPGLNAGVYIVWKKYQPFSKAAQAFLEQLKEDIALLTDLAGT</sequence>
<dbReference type="CDD" id="cd05466">
    <property type="entry name" value="PBP2_LTTR_substrate"/>
    <property type="match status" value="1"/>
</dbReference>
<dbReference type="InterPro" id="IPR050950">
    <property type="entry name" value="HTH-type_LysR_regulators"/>
</dbReference>
<keyword evidence="4" id="KW-0804">Transcription</keyword>
<comment type="caution">
    <text evidence="6">The sequence shown here is derived from an EMBL/GenBank/DDBJ whole genome shotgun (WGS) entry which is preliminary data.</text>
</comment>
<dbReference type="InterPro" id="IPR036390">
    <property type="entry name" value="WH_DNA-bd_sf"/>
</dbReference>
<name>A0ABV1D9A6_9FIRM</name>
<evidence type="ECO:0000313" key="6">
    <source>
        <dbReference type="EMBL" id="MEQ2426316.1"/>
    </source>
</evidence>
<evidence type="ECO:0000259" key="5">
    <source>
        <dbReference type="PROSITE" id="PS50931"/>
    </source>
</evidence>
<keyword evidence="2" id="KW-0805">Transcription regulation</keyword>
<accession>A0ABV1D9A6</accession>
<dbReference type="EMBL" id="JBBMFM010000057">
    <property type="protein sequence ID" value="MEQ2426316.1"/>
    <property type="molecule type" value="Genomic_DNA"/>
</dbReference>
<evidence type="ECO:0000256" key="4">
    <source>
        <dbReference type="ARBA" id="ARBA00023163"/>
    </source>
</evidence>
<dbReference type="SUPFAM" id="SSF46785">
    <property type="entry name" value="Winged helix' DNA-binding domain"/>
    <property type="match status" value="1"/>
</dbReference>
<evidence type="ECO:0000313" key="7">
    <source>
        <dbReference type="Proteomes" id="UP001454086"/>
    </source>
</evidence>
<evidence type="ECO:0000256" key="1">
    <source>
        <dbReference type="ARBA" id="ARBA00009437"/>
    </source>
</evidence>
<feature type="domain" description="HTH lysR-type" evidence="5">
    <location>
        <begin position="1"/>
        <end position="58"/>
    </location>
</feature>
<dbReference type="Gene3D" id="3.40.190.290">
    <property type="match status" value="1"/>
</dbReference>
<gene>
    <name evidence="6" type="ORF">WMQ36_15170</name>
</gene>
<proteinExistence type="inferred from homology"/>
<dbReference type="InterPro" id="IPR036388">
    <property type="entry name" value="WH-like_DNA-bd_sf"/>
</dbReference>
<dbReference type="InterPro" id="IPR000847">
    <property type="entry name" value="LysR_HTH_N"/>
</dbReference>
<evidence type="ECO:0000256" key="3">
    <source>
        <dbReference type="ARBA" id="ARBA00023125"/>
    </source>
</evidence>
<organism evidence="6 7">
    <name type="scientific">Enterocloster hominis</name>
    <name type="common">ex Hitch et al. 2024</name>
    <dbReference type="NCBI Taxonomy" id="1917870"/>
    <lineage>
        <taxon>Bacteria</taxon>
        <taxon>Bacillati</taxon>
        <taxon>Bacillota</taxon>
        <taxon>Clostridia</taxon>
        <taxon>Lachnospirales</taxon>
        <taxon>Lachnospiraceae</taxon>
        <taxon>Enterocloster</taxon>
    </lineage>
</organism>
<dbReference type="InterPro" id="IPR005119">
    <property type="entry name" value="LysR_subst-bd"/>
</dbReference>
<dbReference type="Pfam" id="PF03466">
    <property type="entry name" value="LysR_substrate"/>
    <property type="match status" value="1"/>
</dbReference>
<dbReference type="RefSeq" id="WP_008722091.1">
    <property type="nucleotide sequence ID" value="NZ_JBBMFM010000057.1"/>
</dbReference>
<protein>
    <submittedName>
        <fullName evidence="6">LysR family transcriptional regulator</fullName>
    </submittedName>
</protein>
<dbReference type="Proteomes" id="UP001454086">
    <property type="component" value="Unassembled WGS sequence"/>
</dbReference>
<dbReference type="SUPFAM" id="SSF53850">
    <property type="entry name" value="Periplasmic binding protein-like II"/>
    <property type="match status" value="1"/>
</dbReference>
<dbReference type="Gene3D" id="1.10.10.10">
    <property type="entry name" value="Winged helix-like DNA-binding domain superfamily/Winged helix DNA-binding domain"/>
    <property type="match status" value="1"/>
</dbReference>
<dbReference type="Pfam" id="PF00126">
    <property type="entry name" value="HTH_1"/>
    <property type="match status" value="1"/>
</dbReference>
<keyword evidence="7" id="KW-1185">Reference proteome</keyword>
<comment type="similarity">
    <text evidence="1">Belongs to the LysR transcriptional regulatory family.</text>
</comment>
<dbReference type="PRINTS" id="PR00039">
    <property type="entry name" value="HTHLYSR"/>
</dbReference>